<dbReference type="InterPro" id="IPR000477">
    <property type="entry name" value="RT_dom"/>
</dbReference>
<dbReference type="SUPFAM" id="SSF56672">
    <property type="entry name" value="DNA/RNA polymerases"/>
    <property type="match status" value="1"/>
</dbReference>
<sequence>MTSPFSIYISVGMLYDQYKTEYFAAYIDSGSGICTAKPGVFPKEARETLPVIAGRDFSQKILILNTGIREAKIMIGEHLEHPGLSKRGDVDAKLTQPKMQDRRKFGKVLLSFRQQGLIDSDSFYKESEVEIQNLKKVLVELKTMDISEESKLSLENVKRLIQRNFSENPLAWWDRNKIEATLKIKEECKYEYVRYKPIQMNMEDKKDMQMIIKEHINLGLIEPGISAYSSPGFLIKMENESKRFTAFSTPQGQYIWNVLPMGLANAPQIFQRKMDNLFKDYFEFMFVYIDDILMASKNMKEHIKHLEIFSDACHKEGLVLSEKKATIAVNKIEFLGILIDETGIELQEHIVEKIRNFPDILKDKKQLQSFLGVVNFAGIFIKDLAKYRKDFRPLLKETESAKWKWEEIHTQRVRELKQVCNNLPKLAIPQTRTNW</sequence>
<dbReference type="AlphaFoldDB" id="A0AAW2LIY4"/>
<dbReference type="InterPro" id="IPR043128">
    <property type="entry name" value="Rev_trsase/Diguanyl_cyclase"/>
</dbReference>
<reference evidence="2" key="2">
    <citation type="journal article" date="2024" name="Plant">
        <title>Genomic evolution and insights into agronomic trait innovations of Sesamum species.</title>
        <authorList>
            <person name="Miao H."/>
            <person name="Wang L."/>
            <person name="Qu L."/>
            <person name="Liu H."/>
            <person name="Sun Y."/>
            <person name="Le M."/>
            <person name="Wang Q."/>
            <person name="Wei S."/>
            <person name="Zheng Y."/>
            <person name="Lin W."/>
            <person name="Duan Y."/>
            <person name="Cao H."/>
            <person name="Xiong S."/>
            <person name="Wang X."/>
            <person name="Wei L."/>
            <person name="Li C."/>
            <person name="Ma Q."/>
            <person name="Ju M."/>
            <person name="Zhao R."/>
            <person name="Li G."/>
            <person name="Mu C."/>
            <person name="Tian Q."/>
            <person name="Mei H."/>
            <person name="Zhang T."/>
            <person name="Gao T."/>
            <person name="Zhang H."/>
        </authorList>
    </citation>
    <scope>NUCLEOTIDE SEQUENCE</scope>
    <source>
        <strain evidence="2">G01</strain>
    </source>
</reference>
<dbReference type="CDD" id="cd01647">
    <property type="entry name" value="RT_LTR"/>
    <property type="match status" value="1"/>
</dbReference>
<dbReference type="InterPro" id="IPR043502">
    <property type="entry name" value="DNA/RNA_pol_sf"/>
</dbReference>
<comment type="caution">
    <text evidence="2">The sequence shown here is derived from an EMBL/GenBank/DDBJ whole genome shotgun (WGS) entry which is preliminary data.</text>
</comment>
<proteinExistence type="predicted"/>
<reference evidence="2" key="1">
    <citation type="submission" date="2020-06" db="EMBL/GenBank/DDBJ databases">
        <authorList>
            <person name="Li T."/>
            <person name="Hu X."/>
            <person name="Zhang T."/>
            <person name="Song X."/>
            <person name="Zhang H."/>
            <person name="Dai N."/>
            <person name="Sheng W."/>
            <person name="Hou X."/>
            <person name="Wei L."/>
        </authorList>
    </citation>
    <scope>NUCLEOTIDE SEQUENCE</scope>
    <source>
        <strain evidence="2">G01</strain>
        <tissue evidence="2">Leaf</tissue>
    </source>
</reference>
<dbReference type="InterPro" id="IPR051320">
    <property type="entry name" value="Viral_Replic_Matur_Polypro"/>
</dbReference>
<gene>
    <name evidence="2" type="ORF">Sangu_2028000</name>
</gene>
<feature type="domain" description="Reverse transcriptase" evidence="1">
    <location>
        <begin position="1"/>
        <end position="339"/>
    </location>
</feature>
<name>A0AAW2LIY4_9LAMI</name>
<evidence type="ECO:0000313" key="2">
    <source>
        <dbReference type="EMBL" id="KAL0318718.1"/>
    </source>
</evidence>
<dbReference type="PANTHER" id="PTHR33064:SF37">
    <property type="entry name" value="RIBONUCLEASE H"/>
    <property type="match status" value="1"/>
</dbReference>
<dbReference type="EMBL" id="JACGWK010000013">
    <property type="protein sequence ID" value="KAL0318718.1"/>
    <property type="molecule type" value="Genomic_DNA"/>
</dbReference>
<dbReference type="Gene3D" id="3.10.10.10">
    <property type="entry name" value="HIV Type 1 Reverse Transcriptase, subunit A, domain 1"/>
    <property type="match status" value="1"/>
</dbReference>
<dbReference type="Pfam" id="PF00078">
    <property type="entry name" value="RVT_1"/>
    <property type="match status" value="1"/>
</dbReference>
<evidence type="ECO:0000259" key="1">
    <source>
        <dbReference type="PROSITE" id="PS50878"/>
    </source>
</evidence>
<accession>A0AAW2LIY4</accession>
<dbReference type="PROSITE" id="PS50878">
    <property type="entry name" value="RT_POL"/>
    <property type="match status" value="1"/>
</dbReference>
<protein>
    <submittedName>
        <fullName evidence="2">Enzymatic polyprotein</fullName>
    </submittedName>
</protein>
<dbReference type="PANTHER" id="PTHR33064">
    <property type="entry name" value="POL PROTEIN"/>
    <property type="match status" value="1"/>
</dbReference>
<dbReference type="FunFam" id="3.30.70.270:FF:000003">
    <property type="entry name" value="Transposon Ty3-G Gag-Pol polyprotein"/>
    <property type="match status" value="1"/>
</dbReference>
<organism evidence="2">
    <name type="scientific">Sesamum angustifolium</name>
    <dbReference type="NCBI Taxonomy" id="2727405"/>
    <lineage>
        <taxon>Eukaryota</taxon>
        <taxon>Viridiplantae</taxon>
        <taxon>Streptophyta</taxon>
        <taxon>Embryophyta</taxon>
        <taxon>Tracheophyta</taxon>
        <taxon>Spermatophyta</taxon>
        <taxon>Magnoliopsida</taxon>
        <taxon>eudicotyledons</taxon>
        <taxon>Gunneridae</taxon>
        <taxon>Pentapetalae</taxon>
        <taxon>asterids</taxon>
        <taxon>lamiids</taxon>
        <taxon>Lamiales</taxon>
        <taxon>Pedaliaceae</taxon>
        <taxon>Sesamum</taxon>
    </lineage>
</organism>
<dbReference type="Gene3D" id="3.30.70.270">
    <property type="match status" value="2"/>
</dbReference>